<keyword evidence="1" id="KW-0812">Transmembrane</keyword>
<comment type="caution">
    <text evidence="2">The sequence shown here is derived from an EMBL/GenBank/DDBJ whole genome shotgun (WGS) entry which is preliminary data.</text>
</comment>
<keyword evidence="1" id="KW-0472">Membrane</keyword>
<protein>
    <submittedName>
        <fullName evidence="2">Uncharacterized protein</fullName>
    </submittedName>
</protein>
<organism evidence="2 3">
    <name type="scientific">Solirubrobacter ginsenosidimutans</name>
    <dbReference type="NCBI Taxonomy" id="490573"/>
    <lineage>
        <taxon>Bacteria</taxon>
        <taxon>Bacillati</taxon>
        <taxon>Actinomycetota</taxon>
        <taxon>Thermoleophilia</taxon>
        <taxon>Solirubrobacterales</taxon>
        <taxon>Solirubrobacteraceae</taxon>
        <taxon>Solirubrobacter</taxon>
    </lineage>
</organism>
<keyword evidence="3" id="KW-1185">Reference proteome</keyword>
<reference evidence="2" key="1">
    <citation type="submission" date="2022-10" db="EMBL/GenBank/DDBJ databases">
        <title>The WGS of Solirubrobacter ginsenosidimutans DSM 21036.</title>
        <authorList>
            <person name="Jiang Z."/>
        </authorList>
    </citation>
    <scope>NUCLEOTIDE SEQUENCE</scope>
    <source>
        <strain evidence="2">DSM 21036</strain>
    </source>
</reference>
<accession>A0A9X3MZE7</accession>
<sequence length="55" mass="5890">MFYSLLGRTVWFGLKLFLRKKYGSTSVQKSLLAGATVAVGVAVGVAVLRARSDEA</sequence>
<dbReference type="EMBL" id="JAPDOD010000031">
    <property type="protein sequence ID" value="MDA0164163.1"/>
    <property type="molecule type" value="Genomic_DNA"/>
</dbReference>
<gene>
    <name evidence="2" type="ORF">OM076_28070</name>
</gene>
<dbReference type="RefSeq" id="WP_270043413.1">
    <property type="nucleotide sequence ID" value="NZ_JAPDOD010000031.1"/>
</dbReference>
<proteinExistence type="predicted"/>
<dbReference type="AlphaFoldDB" id="A0A9X3MZE7"/>
<keyword evidence="1" id="KW-1133">Transmembrane helix</keyword>
<evidence type="ECO:0000256" key="1">
    <source>
        <dbReference type="SAM" id="Phobius"/>
    </source>
</evidence>
<dbReference type="Proteomes" id="UP001149140">
    <property type="component" value="Unassembled WGS sequence"/>
</dbReference>
<feature type="transmembrane region" description="Helical" evidence="1">
    <location>
        <begin position="31"/>
        <end position="50"/>
    </location>
</feature>
<evidence type="ECO:0000313" key="2">
    <source>
        <dbReference type="EMBL" id="MDA0164163.1"/>
    </source>
</evidence>
<name>A0A9X3MZE7_9ACTN</name>
<evidence type="ECO:0000313" key="3">
    <source>
        <dbReference type="Proteomes" id="UP001149140"/>
    </source>
</evidence>